<dbReference type="GO" id="GO:0003677">
    <property type="term" value="F:DNA binding"/>
    <property type="evidence" value="ECO:0007669"/>
    <property type="project" value="UniProtKB-KW"/>
</dbReference>
<dbReference type="PRINTS" id="PR00038">
    <property type="entry name" value="HTHLUXR"/>
</dbReference>
<organism evidence="5 6">
    <name type="scientific">Govanella unica</name>
    <dbReference type="NCBI Taxonomy" id="2975056"/>
    <lineage>
        <taxon>Bacteria</taxon>
        <taxon>Pseudomonadati</taxon>
        <taxon>Pseudomonadota</taxon>
        <taxon>Alphaproteobacteria</taxon>
        <taxon>Emcibacterales</taxon>
        <taxon>Govanellaceae</taxon>
        <taxon>Govanella</taxon>
    </lineage>
</organism>
<evidence type="ECO:0000256" key="3">
    <source>
        <dbReference type="ARBA" id="ARBA00023163"/>
    </source>
</evidence>
<evidence type="ECO:0000256" key="2">
    <source>
        <dbReference type="ARBA" id="ARBA00023125"/>
    </source>
</evidence>
<evidence type="ECO:0000313" key="5">
    <source>
        <dbReference type="EMBL" id="MDA5194218.1"/>
    </source>
</evidence>
<dbReference type="RefSeq" id="WP_274943922.1">
    <property type="nucleotide sequence ID" value="NZ_JANWOI010000003.1"/>
</dbReference>
<dbReference type="InterPro" id="IPR027417">
    <property type="entry name" value="P-loop_NTPase"/>
</dbReference>
<dbReference type="Proteomes" id="UP001141619">
    <property type="component" value="Unassembled WGS sequence"/>
</dbReference>
<comment type="caution">
    <text evidence="5">The sequence shown here is derived from an EMBL/GenBank/DDBJ whole genome shotgun (WGS) entry which is preliminary data.</text>
</comment>
<dbReference type="SMART" id="SM00421">
    <property type="entry name" value="HTH_LUXR"/>
    <property type="match status" value="1"/>
</dbReference>
<keyword evidence="3" id="KW-0804">Transcription</keyword>
<dbReference type="SUPFAM" id="SSF52540">
    <property type="entry name" value="P-loop containing nucleoside triphosphate hydrolases"/>
    <property type="match status" value="1"/>
</dbReference>
<dbReference type="EMBL" id="JANWOI010000003">
    <property type="protein sequence ID" value="MDA5194218.1"/>
    <property type="molecule type" value="Genomic_DNA"/>
</dbReference>
<dbReference type="InterPro" id="IPR059106">
    <property type="entry name" value="WHD_MalT"/>
</dbReference>
<dbReference type="Gene3D" id="1.25.40.10">
    <property type="entry name" value="Tetratricopeptide repeat domain"/>
    <property type="match status" value="1"/>
</dbReference>
<gene>
    <name evidence="5" type="ORF">NYP16_09670</name>
</gene>
<dbReference type="Pfam" id="PF00196">
    <property type="entry name" value="GerE"/>
    <property type="match status" value="1"/>
</dbReference>
<dbReference type="PROSITE" id="PS50043">
    <property type="entry name" value="HTH_LUXR_2"/>
    <property type="match status" value="1"/>
</dbReference>
<dbReference type="Gene3D" id="1.10.10.10">
    <property type="entry name" value="Winged helix-like DNA-binding domain superfamily/Winged helix DNA-binding domain"/>
    <property type="match status" value="1"/>
</dbReference>
<accession>A0A9X3TYN7</accession>
<dbReference type="InterPro" id="IPR036388">
    <property type="entry name" value="WH-like_DNA-bd_sf"/>
</dbReference>
<dbReference type="CDD" id="cd06170">
    <property type="entry name" value="LuxR_C_like"/>
    <property type="match status" value="1"/>
</dbReference>
<keyword evidence="2" id="KW-0238">DNA-binding</keyword>
<name>A0A9X3TYN7_9PROT</name>
<dbReference type="GO" id="GO:0006355">
    <property type="term" value="P:regulation of DNA-templated transcription"/>
    <property type="evidence" value="ECO:0007669"/>
    <property type="project" value="InterPro"/>
</dbReference>
<evidence type="ECO:0000259" key="4">
    <source>
        <dbReference type="PROSITE" id="PS50043"/>
    </source>
</evidence>
<dbReference type="InterPro" id="IPR011990">
    <property type="entry name" value="TPR-like_helical_dom_sf"/>
</dbReference>
<dbReference type="Pfam" id="PF25873">
    <property type="entry name" value="WHD_MalT"/>
    <property type="match status" value="1"/>
</dbReference>
<proteinExistence type="predicted"/>
<dbReference type="SUPFAM" id="SSF46894">
    <property type="entry name" value="C-terminal effector domain of the bipartite response regulators"/>
    <property type="match status" value="1"/>
</dbReference>
<keyword evidence="1" id="KW-0805">Transcription regulation</keyword>
<evidence type="ECO:0000256" key="1">
    <source>
        <dbReference type="ARBA" id="ARBA00023015"/>
    </source>
</evidence>
<dbReference type="PANTHER" id="PTHR44688">
    <property type="entry name" value="DNA-BINDING TRANSCRIPTIONAL ACTIVATOR DEVR_DOSR"/>
    <property type="match status" value="1"/>
</dbReference>
<protein>
    <submittedName>
        <fullName evidence="5">LuxR C-terminal-related transcriptional regulator</fullName>
    </submittedName>
</protein>
<dbReference type="SUPFAM" id="SSF48452">
    <property type="entry name" value="TPR-like"/>
    <property type="match status" value="1"/>
</dbReference>
<reference evidence="5" key="2">
    <citation type="journal article" date="2023" name="Syst. Appl. Microbiol.">
        <title>Govania unica gen. nov., sp. nov., a rare biosphere bacterium that represents a novel family in the class Alphaproteobacteria.</title>
        <authorList>
            <person name="Vandamme P."/>
            <person name="Peeters C."/>
            <person name="Hettiarachchi A."/>
            <person name="Cnockaert M."/>
            <person name="Carlier A."/>
        </authorList>
    </citation>
    <scope>NUCLEOTIDE SEQUENCE</scope>
    <source>
        <strain evidence="5">LMG 31809</strain>
    </source>
</reference>
<dbReference type="AlphaFoldDB" id="A0A9X3TYN7"/>
<reference evidence="5" key="1">
    <citation type="submission" date="2022-08" db="EMBL/GenBank/DDBJ databases">
        <authorList>
            <person name="Vandamme P."/>
            <person name="Hettiarachchi A."/>
            <person name="Peeters C."/>
            <person name="Cnockaert M."/>
            <person name="Carlier A."/>
        </authorList>
    </citation>
    <scope>NUCLEOTIDE SEQUENCE</scope>
    <source>
        <strain evidence="5">LMG 31809</strain>
    </source>
</reference>
<dbReference type="InterPro" id="IPR016032">
    <property type="entry name" value="Sig_transdc_resp-reg_C-effctor"/>
</dbReference>
<evidence type="ECO:0000313" key="6">
    <source>
        <dbReference type="Proteomes" id="UP001141619"/>
    </source>
</evidence>
<dbReference type="PANTHER" id="PTHR44688:SF16">
    <property type="entry name" value="DNA-BINDING TRANSCRIPTIONAL ACTIVATOR DEVR_DOSR"/>
    <property type="match status" value="1"/>
</dbReference>
<dbReference type="InterPro" id="IPR000792">
    <property type="entry name" value="Tscrpt_reg_LuxR_C"/>
</dbReference>
<keyword evidence="6" id="KW-1185">Reference proteome</keyword>
<feature type="domain" description="HTH luxR-type" evidence="4">
    <location>
        <begin position="833"/>
        <end position="897"/>
    </location>
</feature>
<sequence length="897" mass="101548">MAWRSDLYEWNIHPPFAQTKGLLRARLLKLPREPEHIILVTAPAGYGKTTFMVQHYLAFKSAGYDVGWLSLDEPLRDGGDFASCLAYVSENATRQQTTPPRATTLGQNTSGKDILKTVLSPHAPVKRPLILYLDDFHLAESDETLALLNHVLETLPKHVFVVMASRTRPKLPLARLMSKGRLREITSQQLAFTNDEARSFLNNSIALDIAETLITRTEGWPAGLQLCRFMFELDSEDDAHAPHKRIIDMTRINGRLNGIADYLAEQVFESLDTTKQAFLLKTSVLDQISGDLANAITGRADGWQTLDWLKTHNLFLFSVDSEKSWFRYHHLFREFLLDRLRRHNPVMESDIHAVAARWLVDNRHYRDALRHAYATRDLAFLEQIAMECGGWRLTLDAGISIWRPLEDAMRNALDFYPTLQLARAHYLLHHGQIEHARYIFTILQDQLPQISGMDPAQTRVFIEIDCAITDLLISMLEDKFWSPERLNSLERRLESEPALDPRLRALAYDLLCWLYYWAGDFRQGAASGHIAARRSANMEAAFIEAYSHMGRGASLLAMARLDEALSSFDHAYHSASAAFGPNSAQAILPNVCKADVLLEWGRIDAAWELVAPIFDIIDNSVIWVDLVFTVYKVASVHRLQHYGLDSALSILEDGLALFSERMLPRLTSMLSLQMIDLMLWHGDVDRAQRKAETLGLLRLSNDSDPSLPERWLVAVPTLAVMARLSLELGDMDKARSLTIQFGKLVEEIGARRYQMEFHLLSASIACQSQDMAETKSEMKKAQEISAVTGQHIQYAMMKRLISPEILSSFHAQDGGPQEQPYVKKCIIPQPVILDSEISLLSPREVEAFVMLRDGLTSKEIARRMDISVNTAMGYRKSIYRKLNISSRSAIVAVARSL</sequence>